<dbReference type="Proteomes" id="UP001596353">
    <property type="component" value="Unassembled WGS sequence"/>
</dbReference>
<reference evidence="10" key="1">
    <citation type="journal article" date="2019" name="Int. J. Syst. Evol. Microbiol.">
        <title>The Global Catalogue of Microorganisms (GCM) 10K type strain sequencing project: providing services to taxonomists for standard genome sequencing and annotation.</title>
        <authorList>
            <consortium name="The Broad Institute Genomics Platform"/>
            <consortium name="The Broad Institute Genome Sequencing Center for Infectious Disease"/>
            <person name="Wu L."/>
            <person name="Ma J."/>
        </authorList>
    </citation>
    <scope>NUCLEOTIDE SEQUENCE [LARGE SCALE GENOMIC DNA]</scope>
    <source>
        <strain evidence="10">CCUG 66188</strain>
    </source>
</reference>
<gene>
    <name evidence="9" type="ORF">ACFQFQ_18545</name>
</gene>
<dbReference type="Pfam" id="PF04290">
    <property type="entry name" value="DctQ"/>
    <property type="match status" value="1"/>
</dbReference>
<evidence type="ECO:0000313" key="9">
    <source>
        <dbReference type="EMBL" id="MFC6761037.1"/>
    </source>
</evidence>
<keyword evidence="6 7" id="KW-0472">Membrane</keyword>
<comment type="function">
    <text evidence="7">Part of the tripartite ATP-independent periplasmic (TRAP) transport system.</text>
</comment>
<name>A0ABW2B779_9RHOB</name>
<organism evidence="9 10">
    <name type="scientific">Sulfitobacter porphyrae</name>
    <dbReference type="NCBI Taxonomy" id="1246864"/>
    <lineage>
        <taxon>Bacteria</taxon>
        <taxon>Pseudomonadati</taxon>
        <taxon>Pseudomonadota</taxon>
        <taxon>Alphaproteobacteria</taxon>
        <taxon>Rhodobacterales</taxon>
        <taxon>Roseobacteraceae</taxon>
        <taxon>Sulfitobacter</taxon>
    </lineage>
</organism>
<evidence type="ECO:0000313" key="10">
    <source>
        <dbReference type="Proteomes" id="UP001596353"/>
    </source>
</evidence>
<evidence type="ECO:0000256" key="2">
    <source>
        <dbReference type="ARBA" id="ARBA00022448"/>
    </source>
</evidence>
<proteinExistence type="inferred from homology"/>
<feature type="transmembrane region" description="Helical" evidence="7">
    <location>
        <begin position="12"/>
        <end position="32"/>
    </location>
</feature>
<keyword evidence="10" id="KW-1185">Reference proteome</keyword>
<sequence>MRNIVHALARVTALLGGFVLLALILLTTLSIIGRSVNKFLHADFFDRMLTGVSQFLLDLGIGEINGSYELLEAGVAFAIFSFLPICQLHGSHATVDIFTAALPDAFNRWLAAIWEIVLTAVVILLIWRLFGGLERYYGNGETTLFLQFPVWWAYACSFAAGVVACIVAVYCAALRLAGALTGRDLLPNQAEGH</sequence>
<feature type="transmembrane region" description="Helical" evidence="7">
    <location>
        <begin position="150"/>
        <end position="173"/>
    </location>
</feature>
<comment type="caution">
    <text evidence="9">The sequence shown here is derived from an EMBL/GenBank/DDBJ whole genome shotgun (WGS) entry which is preliminary data.</text>
</comment>
<evidence type="ECO:0000256" key="5">
    <source>
        <dbReference type="ARBA" id="ARBA00022989"/>
    </source>
</evidence>
<evidence type="ECO:0000256" key="7">
    <source>
        <dbReference type="RuleBase" id="RU369079"/>
    </source>
</evidence>
<keyword evidence="7" id="KW-0997">Cell inner membrane</keyword>
<feature type="transmembrane region" description="Helical" evidence="7">
    <location>
        <begin position="70"/>
        <end position="88"/>
    </location>
</feature>
<evidence type="ECO:0000256" key="1">
    <source>
        <dbReference type="ARBA" id="ARBA00004651"/>
    </source>
</evidence>
<evidence type="ECO:0000256" key="3">
    <source>
        <dbReference type="ARBA" id="ARBA00022475"/>
    </source>
</evidence>
<accession>A0ABW2B779</accession>
<evidence type="ECO:0000256" key="6">
    <source>
        <dbReference type="ARBA" id="ARBA00023136"/>
    </source>
</evidence>
<keyword evidence="3" id="KW-1003">Cell membrane</keyword>
<evidence type="ECO:0000259" key="8">
    <source>
        <dbReference type="Pfam" id="PF04290"/>
    </source>
</evidence>
<comment type="subunit">
    <text evidence="7">The complex comprises the extracytoplasmic solute receptor protein and the two transmembrane proteins.</text>
</comment>
<evidence type="ECO:0000256" key="4">
    <source>
        <dbReference type="ARBA" id="ARBA00022692"/>
    </source>
</evidence>
<dbReference type="InterPro" id="IPR055348">
    <property type="entry name" value="DctQ"/>
</dbReference>
<keyword evidence="5 7" id="KW-1133">Transmembrane helix</keyword>
<comment type="similarity">
    <text evidence="7">Belongs to the TRAP transporter small permease family.</text>
</comment>
<keyword evidence="4 7" id="KW-0812">Transmembrane</keyword>
<protein>
    <recommendedName>
        <fullName evidence="7">TRAP transporter small permease protein</fullName>
    </recommendedName>
</protein>
<comment type="subcellular location">
    <subcellularLocation>
        <location evidence="7">Cell inner membrane</location>
        <topology evidence="7">Multi-pass membrane protein</topology>
    </subcellularLocation>
    <subcellularLocation>
        <location evidence="1">Cell membrane</location>
        <topology evidence="1">Multi-pass membrane protein</topology>
    </subcellularLocation>
</comment>
<dbReference type="EMBL" id="JBHSWG010000001">
    <property type="protein sequence ID" value="MFC6761037.1"/>
    <property type="molecule type" value="Genomic_DNA"/>
</dbReference>
<keyword evidence="2 7" id="KW-0813">Transport</keyword>
<feature type="domain" description="Tripartite ATP-independent periplasmic transporters DctQ component" evidence="8">
    <location>
        <begin position="64"/>
        <end position="174"/>
    </location>
</feature>
<feature type="transmembrane region" description="Helical" evidence="7">
    <location>
        <begin position="109"/>
        <end position="130"/>
    </location>
</feature>